<keyword evidence="3" id="KW-1185">Reference proteome</keyword>
<name>A0A5C3L695_COPMA</name>
<gene>
    <name evidence="2" type="ORF">FA15DRAFT_90898</name>
</gene>
<evidence type="ECO:0000313" key="2">
    <source>
        <dbReference type="EMBL" id="TFK28185.1"/>
    </source>
</evidence>
<organism evidence="2 3">
    <name type="scientific">Coprinopsis marcescibilis</name>
    <name type="common">Agaric fungus</name>
    <name type="synonym">Psathyrella marcescibilis</name>
    <dbReference type="NCBI Taxonomy" id="230819"/>
    <lineage>
        <taxon>Eukaryota</taxon>
        <taxon>Fungi</taxon>
        <taxon>Dikarya</taxon>
        <taxon>Basidiomycota</taxon>
        <taxon>Agaricomycotina</taxon>
        <taxon>Agaricomycetes</taxon>
        <taxon>Agaricomycetidae</taxon>
        <taxon>Agaricales</taxon>
        <taxon>Agaricineae</taxon>
        <taxon>Psathyrellaceae</taxon>
        <taxon>Coprinopsis</taxon>
    </lineage>
</organism>
<sequence>MAYNTTCRFNHELRADTLLYHQTQYSPILSNGLVPYASSDVTVASEPDLTLSTQPQIQNRGGVNRQPSVKHKRGPYDSTQSPTRAKFQVAPTRKRTQAPHGVNNWCQCNDNVRARAYLSPELGTPGVHGPTNHVMVPQNHRDVVLSIEPITFQIAGFPEPGINIGKWDDPYQHTLVGHHDKVLSKVVIEKYLSIDINWPGYPPATKRMLANKETITRQNLANALARVITVWAEDAKKQTVKQGYEHWAIGKAVNIDDVFITRMIHLGTSHWQAELWAPVD</sequence>
<dbReference type="EMBL" id="ML210158">
    <property type="protein sequence ID" value="TFK28185.1"/>
    <property type="molecule type" value="Genomic_DNA"/>
</dbReference>
<reference evidence="2 3" key="1">
    <citation type="journal article" date="2019" name="Nat. Ecol. Evol.">
        <title>Megaphylogeny resolves global patterns of mushroom evolution.</title>
        <authorList>
            <person name="Varga T."/>
            <person name="Krizsan K."/>
            <person name="Foldi C."/>
            <person name="Dima B."/>
            <person name="Sanchez-Garcia M."/>
            <person name="Sanchez-Ramirez S."/>
            <person name="Szollosi G.J."/>
            <person name="Szarkandi J.G."/>
            <person name="Papp V."/>
            <person name="Albert L."/>
            <person name="Andreopoulos W."/>
            <person name="Angelini C."/>
            <person name="Antonin V."/>
            <person name="Barry K.W."/>
            <person name="Bougher N.L."/>
            <person name="Buchanan P."/>
            <person name="Buyck B."/>
            <person name="Bense V."/>
            <person name="Catcheside P."/>
            <person name="Chovatia M."/>
            <person name="Cooper J."/>
            <person name="Damon W."/>
            <person name="Desjardin D."/>
            <person name="Finy P."/>
            <person name="Geml J."/>
            <person name="Haridas S."/>
            <person name="Hughes K."/>
            <person name="Justo A."/>
            <person name="Karasinski D."/>
            <person name="Kautmanova I."/>
            <person name="Kiss B."/>
            <person name="Kocsube S."/>
            <person name="Kotiranta H."/>
            <person name="LaButti K.M."/>
            <person name="Lechner B.E."/>
            <person name="Liimatainen K."/>
            <person name="Lipzen A."/>
            <person name="Lukacs Z."/>
            <person name="Mihaltcheva S."/>
            <person name="Morgado L.N."/>
            <person name="Niskanen T."/>
            <person name="Noordeloos M.E."/>
            <person name="Ohm R.A."/>
            <person name="Ortiz-Santana B."/>
            <person name="Ovrebo C."/>
            <person name="Racz N."/>
            <person name="Riley R."/>
            <person name="Savchenko A."/>
            <person name="Shiryaev A."/>
            <person name="Soop K."/>
            <person name="Spirin V."/>
            <person name="Szebenyi C."/>
            <person name="Tomsovsky M."/>
            <person name="Tulloss R.E."/>
            <person name="Uehling J."/>
            <person name="Grigoriev I.V."/>
            <person name="Vagvolgyi C."/>
            <person name="Papp T."/>
            <person name="Martin F.M."/>
            <person name="Miettinen O."/>
            <person name="Hibbett D.S."/>
            <person name="Nagy L.G."/>
        </authorList>
    </citation>
    <scope>NUCLEOTIDE SEQUENCE [LARGE SCALE GENOMIC DNA]</scope>
    <source>
        <strain evidence="2 3">CBS 121175</strain>
    </source>
</reference>
<accession>A0A5C3L695</accession>
<feature type="compositionally biased region" description="Polar residues" evidence="1">
    <location>
        <begin position="50"/>
        <end position="67"/>
    </location>
</feature>
<feature type="region of interest" description="Disordered" evidence="1">
    <location>
        <begin position="50"/>
        <end position="98"/>
    </location>
</feature>
<dbReference type="OrthoDB" id="2639744at2759"/>
<protein>
    <submittedName>
        <fullName evidence="2">Uncharacterized protein</fullName>
    </submittedName>
</protein>
<proteinExistence type="predicted"/>
<evidence type="ECO:0000313" key="3">
    <source>
        <dbReference type="Proteomes" id="UP000307440"/>
    </source>
</evidence>
<dbReference type="Proteomes" id="UP000307440">
    <property type="component" value="Unassembled WGS sequence"/>
</dbReference>
<evidence type="ECO:0000256" key="1">
    <source>
        <dbReference type="SAM" id="MobiDB-lite"/>
    </source>
</evidence>
<dbReference type="AlphaFoldDB" id="A0A5C3L695"/>